<accession>A0A1D7QSE9</accession>
<dbReference type="InterPro" id="IPR025164">
    <property type="entry name" value="Toastrack_DUF4097"/>
</dbReference>
<evidence type="ECO:0000313" key="4">
    <source>
        <dbReference type="EMBL" id="AOM81954.1"/>
    </source>
</evidence>
<evidence type="ECO:0000313" key="5">
    <source>
        <dbReference type="Proteomes" id="UP000094463"/>
    </source>
</evidence>
<gene>
    <name evidence="4" type="ORF">BBEV_0561</name>
</gene>
<dbReference type="PANTHER" id="PTHR34094">
    <property type="match status" value="1"/>
</dbReference>
<feature type="domain" description="DUF4097" evidence="2">
    <location>
        <begin position="122"/>
        <end position="341"/>
    </location>
</feature>
<reference evidence="4 5" key="1">
    <citation type="submission" date="2015-08" db="EMBL/GenBank/DDBJ databases">
        <title>The complete genome sequence of Bacillus beveridgei MLTeJB.</title>
        <authorList>
            <person name="Hanson T.E."/>
            <person name="Mesa C."/>
            <person name="Basesman S.M."/>
            <person name="Oremland R.S."/>
        </authorList>
    </citation>
    <scope>NUCLEOTIDE SEQUENCE [LARGE SCALE GENOMIC DNA]</scope>
    <source>
        <strain evidence="4 5">MLTeJB</strain>
    </source>
</reference>
<dbReference type="Proteomes" id="UP000094463">
    <property type="component" value="Chromosome"/>
</dbReference>
<dbReference type="STRING" id="632773.BBEV_0561"/>
<keyword evidence="5" id="KW-1185">Reference proteome</keyword>
<dbReference type="KEGG" id="bbev:BBEV_0561"/>
<dbReference type="PATRIC" id="fig|632773.3.peg.605"/>
<dbReference type="EMBL" id="CP012502">
    <property type="protein sequence ID" value="AOM81954.1"/>
    <property type="molecule type" value="Genomic_DNA"/>
</dbReference>
<dbReference type="OrthoDB" id="2240743at2"/>
<evidence type="ECO:0000256" key="1">
    <source>
        <dbReference type="SAM" id="MobiDB-lite"/>
    </source>
</evidence>
<protein>
    <submittedName>
        <fullName evidence="4">Uncharacterized protein</fullName>
    </submittedName>
</protein>
<organism evidence="4 5">
    <name type="scientific">Salisediminibacterium beveridgei</name>
    <dbReference type="NCBI Taxonomy" id="632773"/>
    <lineage>
        <taxon>Bacteria</taxon>
        <taxon>Bacillati</taxon>
        <taxon>Bacillota</taxon>
        <taxon>Bacilli</taxon>
        <taxon>Bacillales</taxon>
        <taxon>Bacillaceae</taxon>
        <taxon>Salisediminibacterium</taxon>
    </lineage>
</organism>
<feature type="region of interest" description="Disordered" evidence="1">
    <location>
        <begin position="33"/>
        <end position="61"/>
    </location>
</feature>
<dbReference type="PIRSF" id="PIRSF012569">
    <property type="entry name" value="UCP012569"/>
    <property type="match status" value="1"/>
</dbReference>
<dbReference type="InterPro" id="IPR016599">
    <property type="entry name" value="UCP012569"/>
</dbReference>
<proteinExistence type="predicted"/>
<evidence type="ECO:0000259" key="2">
    <source>
        <dbReference type="Pfam" id="PF13349"/>
    </source>
</evidence>
<sequence length="377" mass="42820">MQEEQKMILKMIEDGKVSAEEGLELLKALKESPEKKADIRQEANERAKEDGKSRENHYPSKDVKWEERRDFSGTEDKFRSFASKFTDFLDDAFHKVKDLDLDFNFGSAVEVEHIFQHHVSAIEKVDVHIENGSITFIPTDDDYVKVENHVKVYRVKDAEEARKAFLDEVDFRVRDGLLKYVVNRKTMKVDTKIHVPRAELMKIKLYTFNGHIKSEPLSCRKVEVKTINGKIHVSELKGEYAKLETANGSVKIDQLNVDQTDVKTINGTVDVTTIGGDFDAETLNGTIYLHVAAPNRGRAYLKTSTGSIQAKIHESLRTEGEFRTAVGAIRNELPACNILEEKKEFGSKKITFIANKHVEPNYYIEAESHTGSVTARS</sequence>
<dbReference type="Pfam" id="PF22746">
    <property type="entry name" value="SHOCT-like_DUF2089-C"/>
    <property type="match status" value="1"/>
</dbReference>
<dbReference type="PANTHER" id="PTHR34094:SF1">
    <property type="entry name" value="PROTEIN FAM185A"/>
    <property type="match status" value="1"/>
</dbReference>
<name>A0A1D7QSE9_9BACI</name>
<dbReference type="RefSeq" id="WP_069364082.1">
    <property type="nucleotide sequence ID" value="NZ_CP012502.1"/>
</dbReference>
<dbReference type="InterPro" id="IPR053959">
    <property type="entry name" value="YvlB/LiaX_N"/>
</dbReference>
<feature type="domain" description="YvlB/LiaX N-terminal" evidence="3">
    <location>
        <begin position="3"/>
        <end position="33"/>
    </location>
</feature>
<dbReference type="AlphaFoldDB" id="A0A1D7QSE9"/>
<evidence type="ECO:0000259" key="3">
    <source>
        <dbReference type="Pfam" id="PF22746"/>
    </source>
</evidence>
<dbReference type="Pfam" id="PF13349">
    <property type="entry name" value="DUF4097"/>
    <property type="match status" value="1"/>
</dbReference>
<dbReference type="Gene3D" id="2.160.20.120">
    <property type="match status" value="1"/>
</dbReference>